<reference evidence="4" key="1">
    <citation type="journal article" date="2019" name="Int. J. Syst. Evol. Microbiol.">
        <title>The Global Catalogue of Microorganisms (GCM) 10K type strain sequencing project: providing services to taxonomists for standard genome sequencing and annotation.</title>
        <authorList>
            <consortium name="The Broad Institute Genomics Platform"/>
            <consortium name="The Broad Institute Genome Sequencing Center for Infectious Disease"/>
            <person name="Wu L."/>
            <person name="Ma J."/>
        </authorList>
    </citation>
    <scope>NUCLEOTIDE SEQUENCE [LARGE SCALE GENOMIC DNA]</scope>
    <source>
        <strain evidence="4">TISTR 2466</strain>
    </source>
</reference>
<gene>
    <name evidence="3" type="ORF">ACFSUE_21485</name>
</gene>
<evidence type="ECO:0000313" key="4">
    <source>
        <dbReference type="Proteomes" id="UP001597399"/>
    </source>
</evidence>
<accession>A0ABW5S8M4</accession>
<dbReference type="InterPro" id="IPR012878">
    <property type="entry name" value="Beta-AFase-like_GH127_cat"/>
</dbReference>
<dbReference type="PANTHER" id="PTHR31151">
    <property type="entry name" value="PROLINE-TRNA LIGASE (DUF1680)"/>
    <property type="match status" value="1"/>
</dbReference>
<protein>
    <submittedName>
        <fullName evidence="3">Glycoside hydrolase family 127 protein</fullName>
    </submittedName>
</protein>
<keyword evidence="3" id="KW-0378">Hydrolase</keyword>
<proteinExistence type="predicted"/>
<dbReference type="Pfam" id="PF20620">
    <property type="entry name" value="DUF6805"/>
    <property type="match status" value="1"/>
</dbReference>
<dbReference type="EMBL" id="JBHUMQ010000061">
    <property type="protein sequence ID" value="MFD2696176.1"/>
    <property type="molecule type" value="Genomic_DNA"/>
</dbReference>
<comment type="caution">
    <text evidence="3">The sequence shown here is derived from an EMBL/GenBank/DDBJ whole genome shotgun (WGS) entry which is preliminary data.</text>
</comment>
<sequence>MRNDVNLKALTIMDPEVLRAQDNTVRYLLSLDPERFLFEFDRVAHFTPKAQQGYLGWERSDGTNFRGHFFGHYLSALAQALNSVQETSVRMQLRGKLMTSVAGLARAQEAYGKLNPQSSGYVSAFREVALDEVEGRPVPTSQKENVLVPWYNLHKILAGLVTVYQSVGTFDTDLANQALVIATRFGNYVYRRMAQLSDVGQMLKTEYGGMNDALYQLFELTHDERHLITATYFDEMSLFQCLAENRDVLPGKHANTTIPKLIGALRRYELFQDRTLADRFLSSAEKEALPMYLAAAKNFWEIVRTHHMYITGGNSQSEHFHEADRLFHDAAIIDGAKTCETCNTHNMLKLSRELFKVTGDKQYLDYYERTYINAILASQNPRTGMMTYFQPMGAGYNKIYNRPYDEFWCCTGTGIESFTKLGDSYYFQDSQRVYLSMYFSNQLELPALNLCLNEQVDRKHGNVVIEVQAIDLNRPAGTVSLALRRPDWLQQRPTIYVNHKAVTCNDHAGFWNFDQLTAGDQMRLHLPMTLTIDQMKDNQHYIALQYGPYVLAGNLDQYEMMDDRPDGILVRIATRNNLAATTLTTHEDWPTWQQALTSEAQFDDTSSELVKVRIPKIEEQIDFVPYYQVHDQCYGIYFQWQQVGSVEAKRHTRMLKQLAEQKRRTIGELVNFDNNNAEFNYHLQQIASKVGDFRGRRYRQANARGSFSYLFDLTRTKSSSLQLVLRLHKQDLGRTLTVRFNDDLQADYQVKISEHQSTDDRGFFEVPIVVPQVNQLGSQLKLTFLTDSRSGARLFGIRLLTVD</sequence>
<dbReference type="GO" id="GO:0016787">
    <property type="term" value="F:hydrolase activity"/>
    <property type="evidence" value="ECO:0007669"/>
    <property type="project" value="UniProtKB-KW"/>
</dbReference>
<evidence type="ECO:0000259" key="2">
    <source>
        <dbReference type="Pfam" id="PF20620"/>
    </source>
</evidence>
<organism evidence="3 4">
    <name type="scientific">Sporolactobacillus shoreicorticis</name>
    <dbReference type="NCBI Taxonomy" id="1923877"/>
    <lineage>
        <taxon>Bacteria</taxon>
        <taxon>Bacillati</taxon>
        <taxon>Bacillota</taxon>
        <taxon>Bacilli</taxon>
        <taxon>Bacillales</taxon>
        <taxon>Sporolactobacillaceae</taxon>
        <taxon>Sporolactobacillus</taxon>
    </lineage>
</organism>
<evidence type="ECO:0000259" key="1">
    <source>
        <dbReference type="Pfam" id="PF07944"/>
    </source>
</evidence>
<name>A0ABW5S8M4_9BACL</name>
<feature type="domain" description="Glycoside hydrolase GH146 substrate-binding" evidence="2">
    <location>
        <begin position="676"/>
        <end position="800"/>
    </location>
</feature>
<evidence type="ECO:0000313" key="3">
    <source>
        <dbReference type="EMBL" id="MFD2696176.1"/>
    </source>
</evidence>
<keyword evidence="4" id="KW-1185">Reference proteome</keyword>
<dbReference type="Pfam" id="PF07944">
    <property type="entry name" value="Beta-AFase-like_GH127_cat"/>
    <property type="match status" value="1"/>
</dbReference>
<dbReference type="InterPro" id="IPR046544">
    <property type="entry name" value="GH146_SB_dom"/>
</dbReference>
<dbReference type="RefSeq" id="WP_253064894.1">
    <property type="nucleotide sequence ID" value="NZ_JAMXWM010000033.1"/>
</dbReference>
<dbReference type="Proteomes" id="UP001597399">
    <property type="component" value="Unassembled WGS sequence"/>
</dbReference>
<dbReference type="PANTHER" id="PTHR31151:SF0">
    <property type="entry name" value="PROLINE-TRNA LIGASE (DUF1680)"/>
    <property type="match status" value="1"/>
</dbReference>
<feature type="domain" description="Non-reducing end beta-L-arabinofuranosidase-like GH127 catalytic" evidence="1">
    <location>
        <begin position="11"/>
        <end position="423"/>
    </location>
</feature>